<keyword evidence="1" id="KW-0812">Transmembrane</keyword>
<proteinExistence type="predicted"/>
<keyword evidence="1" id="KW-1133">Transmembrane helix</keyword>
<feature type="transmembrane region" description="Helical" evidence="1">
    <location>
        <begin position="51"/>
        <end position="72"/>
    </location>
</feature>
<evidence type="ECO:0000313" key="2">
    <source>
        <dbReference type="EMBL" id="TQM66384.1"/>
    </source>
</evidence>
<protein>
    <submittedName>
        <fullName evidence="2">Uncharacterized protein</fullName>
    </submittedName>
</protein>
<dbReference type="RefSeq" id="WP_344705193.1">
    <property type="nucleotide sequence ID" value="NZ_BAAAYS010000003.1"/>
</dbReference>
<comment type="caution">
    <text evidence="2">The sequence shown here is derived from an EMBL/GenBank/DDBJ whole genome shotgun (WGS) entry which is preliminary data.</text>
</comment>
<organism evidence="2 3">
    <name type="scientific">Klugiella xanthotipulae</name>
    <dbReference type="NCBI Taxonomy" id="244735"/>
    <lineage>
        <taxon>Bacteria</taxon>
        <taxon>Bacillati</taxon>
        <taxon>Actinomycetota</taxon>
        <taxon>Actinomycetes</taxon>
        <taxon>Micrococcales</taxon>
        <taxon>Microbacteriaceae</taxon>
        <taxon>Klugiella</taxon>
    </lineage>
</organism>
<dbReference type="EMBL" id="VFPN01000001">
    <property type="protein sequence ID" value="TQM66384.1"/>
    <property type="molecule type" value="Genomic_DNA"/>
</dbReference>
<accession>A0A543I706</accession>
<sequence length="121" mass="14039">MVLAGFVGVFLGVLTAGTRVPRLRWPEFLSAWLLLVVMIYFFFLREPGVPYDGYAFFVGFFVASTVYAGVLWRREKLDPRLSVWGWAWRDVLRPRYLRLRYRESLKVEACDSEVGPAVNRG</sequence>
<reference evidence="2 3" key="1">
    <citation type="submission" date="2019-06" db="EMBL/GenBank/DDBJ databases">
        <title>Sequencing the genomes of 1000 actinobacteria strains.</title>
        <authorList>
            <person name="Klenk H.-P."/>
        </authorList>
    </citation>
    <scope>NUCLEOTIDE SEQUENCE [LARGE SCALE GENOMIC DNA]</scope>
    <source>
        <strain evidence="2 3">DSM 18031</strain>
    </source>
</reference>
<keyword evidence="1" id="KW-0472">Membrane</keyword>
<keyword evidence="3" id="KW-1185">Reference proteome</keyword>
<feature type="transmembrane region" description="Helical" evidence="1">
    <location>
        <begin position="28"/>
        <end position="44"/>
    </location>
</feature>
<gene>
    <name evidence="2" type="ORF">FB466_1224</name>
</gene>
<name>A0A543I706_9MICO</name>
<evidence type="ECO:0000313" key="3">
    <source>
        <dbReference type="Proteomes" id="UP000318331"/>
    </source>
</evidence>
<evidence type="ECO:0000256" key="1">
    <source>
        <dbReference type="SAM" id="Phobius"/>
    </source>
</evidence>
<dbReference type="Proteomes" id="UP000318331">
    <property type="component" value="Unassembled WGS sequence"/>
</dbReference>
<dbReference type="AlphaFoldDB" id="A0A543I706"/>